<evidence type="ECO:0000256" key="1">
    <source>
        <dbReference type="ARBA" id="ARBA00007606"/>
    </source>
</evidence>
<evidence type="ECO:0000313" key="6">
    <source>
        <dbReference type="Proteomes" id="UP001293593"/>
    </source>
</evidence>
<dbReference type="SUPFAM" id="SSF49899">
    <property type="entry name" value="Concanavalin A-like lectins/glucanases"/>
    <property type="match status" value="1"/>
</dbReference>
<accession>A0AAE1JNC0</accession>
<evidence type="ECO:0000313" key="5">
    <source>
        <dbReference type="EMBL" id="KAK4273681.1"/>
    </source>
</evidence>
<keyword evidence="3" id="KW-0812">Transmembrane</keyword>
<comment type="caution">
    <text evidence="5">The sequence shown here is derived from an EMBL/GenBank/DDBJ whole genome shotgun (WGS) entry which is preliminary data.</text>
</comment>
<dbReference type="InterPro" id="IPR050258">
    <property type="entry name" value="Leguminous_Lectin"/>
</dbReference>
<feature type="transmembrane region" description="Helical" evidence="3">
    <location>
        <begin position="286"/>
        <end position="311"/>
    </location>
</feature>
<reference evidence="5" key="1">
    <citation type="submission" date="2023-10" db="EMBL/GenBank/DDBJ databases">
        <title>Chromosome-level genome of the transformable northern wattle, Acacia crassicarpa.</title>
        <authorList>
            <person name="Massaro I."/>
            <person name="Sinha N.R."/>
            <person name="Poethig S."/>
            <person name="Leichty A.R."/>
        </authorList>
    </citation>
    <scope>NUCLEOTIDE SEQUENCE</scope>
    <source>
        <strain evidence="5">Acra3RX</strain>
        <tissue evidence="5">Leaf</tissue>
    </source>
</reference>
<dbReference type="EMBL" id="JAWXYG010000004">
    <property type="protein sequence ID" value="KAK4273681.1"/>
    <property type="molecule type" value="Genomic_DNA"/>
</dbReference>
<protein>
    <recommendedName>
        <fullName evidence="4">Legume lectin domain-containing protein</fullName>
    </recommendedName>
</protein>
<dbReference type="PANTHER" id="PTHR32401:SF15">
    <property type="entry name" value="L-TYPE LECTIN-DOMAIN CONTAINING RECEPTOR KINASE VIII.2-LIKE"/>
    <property type="match status" value="1"/>
</dbReference>
<evidence type="ECO:0000256" key="2">
    <source>
        <dbReference type="ARBA" id="ARBA00022734"/>
    </source>
</evidence>
<feature type="transmembrane region" description="Helical" evidence="3">
    <location>
        <begin position="6"/>
        <end position="23"/>
    </location>
</feature>
<keyword evidence="3" id="KW-0472">Membrane</keyword>
<evidence type="ECO:0000259" key="4">
    <source>
        <dbReference type="Pfam" id="PF00139"/>
    </source>
</evidence>
<dbReference type="GO" id="GO:0030246">
    <property type="term" value="F:carbohydrate binding"/>
    <property type="evidence" value="ECO:0007669"/>
    <property type="project" value="UniProtKB-KW"/>
</dbReference>
<dbReference type="InterPro" id="IPR013320">
    <property type="entry name" value="ConA-like_dom_sf"/>
</dbReference>
<dbReference type="Gene3D" id="2.60.120.200">
    <property type="match status" value="1"/>
</dbReference>
<evidence type="ECO:0000256" key="3">
    <source>
        <dbReference type="SAM" id="Phobius"/>
    </source>
</evidence>
<feature type="domain" description="Legume lectin" evidence="4">
    <location>
        <begin position="41"/>
        <end position="256"/>
    </location>
</feature>
<keyword evidence="6" id="KW-1185">Reference proteome</keyword>
<keyword evidence="2" id="KW-0430">Lectin</keyword>
<gene>
    <name evidence="5" type="ORF">QN277_017025</name>
</gene>
<dbReference type="Pfam" id="PF00139">
    <property type="entry name" value="Lectin_legB"/>
    <property type="match status" value="1"/>
</dbReference>
<name>A0AAE1JNC0_9FABA</name>
<keyword evidence="3" id="KW-1133">Transmembrane helix</keyword>
<dbReference type="PANTHER" id="PTHR32401">
    <property type="entry name" value="CONCANAVALIN A-LIKE LECTIN FAMILY PROTEIN"/>
    <property type="match status" value="1"/>
</dbReference>
<organism evidence="5 6">
    <name type="scientific">Acacia crassicarpa</name>
    <name type="common">northern wattle</name>
    <dbReference type="NCBI Taxonomy" id="499986"/>
    <lineage>
        <taxon>Eukaryota</taxon>
        <taxon>Viridiplantae</taxon>
        <taxon>Streptophyta</taxon>
        <taxon>Embryophyta</taxon>
        <taxon>Tracheophyta</taxon>
        <taxon>Spermatophyta</taxon>
        <taxon>Magnoliopsida</taxon>
        <taxon>eudicotyledons</taxon>
        <taxon>Gunneridae</taxon>
        <taxon>Pentapetalae</taxon>
        <taxon>rosids</taxon>
        <taxon>fabids</taxon>
        <taxon>Fabales</taxon>
        <taxon>Fabaceae</taxon>
        <taxon>Caesalpinioideae</taxon>
        <taxon>mimosoid clade</taxon>
        <taxon>Acacieae</taxon>
        <taxon>Acacia</taxon>
    </lineage>
</organism>
<dbReference type="AlphaFoldDB" id="A0AAE1JNC0"/>
<comment type="similarity">
    <text evidence="1">Belongs to the leguminous lectin family.</text>
</comment>
<dbReference type="Proteomes" id="UP001293593">
    <property type="component" value="Unassembled WGS sequence"/>
</dbReference>
<dbReference type="CDD" id="cd06899">
    <property type="entry name" value="lectin_legume_LecRK_Arcelin_ConA"/>
    <property type="match status" value="1"/>
</dbReference>
<dbReference type="InterPro" id="IPR001220">
    <property type="entry name" value="Legume_lectin_dom"/>
</dbReference>
<proteinExistence type="inferred from homology"/>
<sequence length="349" mass="38019">MAFNFNYISIFCVFVFNAIALIPRPCSSSPTQHSLHLNPNFDPEIDLFGDAKVVDGGAHVKLTRPLPSSSGLILRRNPIKFIHPVSFFTEFSFSISPNDGDGLLLALVPGNFSLEFPGKSSFGISSENNYLGVEFDTSKDRNEGDLNANHIGLNVGSPMSVAVGNVSAINLVLNSGVKLQAWIDYSASSKRLEVRLSRLGDDRPANPITACEIDLLRMWGGRDVVAGITSSNRGASAQIINVYSWKLSWRGVPKSLHSVPADPGDERVREETAMGGQERNYSAFTLLARLIFTTGCVALISFVGLFMWAIFENWLADSAVAAADARYERIHVTVDKNTDHHGKLATSCP</sequence>